<reference evidence="2 3" key="1">
    <citation type="journal article" date="2015" name="Int. J. Syst. Evol. Microbiol.">
        <title>Micromonospora costi sp. nov., isolated from a leaf of Costus speciosus.</title>
        <authorList>
            <person name="Thawai C."/>
        </authorList>
    </citation>
    <scope>NUCLEOTIDE SEQUENCE [LARGE SCALE GENOMIC DNA]</scope>
    <source>
        <strain evidence="2 3">CS1-12</strain>
    </source>
</reference>
<evidence type="ECO:0000259" key="1">
    <source>
        <dbReference type="SMART" id="SM00871"/>
    </source>
</evidence>
<dbReference type="Pfam" id="PF06445">
    <property type="entry name" value="GyrI-like"/>
    <property type="match status" value="1"/>
</dbReference>
<dbReference type="Proteomes" id="UP000279968">
    <property type="component" value="Unassembled WGS sequence"/>
</dbReference>
<name>A0A3A9ZV12_9ACTN</name>
<accession>A0A3A9ZV12</accession>
<evidence type="ECO:0000313" key="3">
    <source>
        <dbReference type="Proteomes" id="UP000279968"/>
    </source>
</evidence>
<dbReference type="EMBL" id="RBAN01000005">
    <property type="protein sequence ID" value="RKN52010.1"/>
    <property type="molecule type" value="Genomic_DNA"/>
</dbReference>
<proteinExistence type="predicted"/>
<keyword evidence="3" id="KW-1185">Reference proteome</keyword>
<sequence>MATMTTIDVREPQSVLSTRQTVPIADLTRAQGASLHELWRFLRERGLSPSGPPFVRYHTFGDVETDVEVGVPVGDAVTGAGRISSGELPGGRAITTVHLGAHDRLGDAYDRLQARLAMHGRAAGPGWEVYEWIDLTREPDPSSWPAPADWRTQLVQPIT</sequence>
<dbReference type="InterPro" id="IPR029442">
    <property type="entry name" value="GyrI-like"/>
</dbReference>
<evidence type="ECO:0000313" key="2">
    <source>
        <dbReference type="EMBL" id="RKN52010.1"/>
    </source>
</evidence>
<dbReference type="Gene3D" id="3.20.80.10">
    <property type="entry name" value="Regulatory factor, effector binding domain"/>
    <property type="match status" value="1"/>
</dbReference>
<dbReference type="SUPFAM" id="SSF55136">
    <property type="entry name" value="Probable bacterial effector-binding domain"/>
    <property type="match status" value="1"/>
</dbReference>
<dbReference type="AlphaFoldDB" id="A0A3A9ZV12"/>
<dbReference type="SMART" id="SM00871">
    <property type="entry name" value="AraC_E_bind"/>
    <property type="match status" value="1"/>
</dbReference>
<protein>
    <submittedName>
        <fullName evidence="2">AraC family transcriptional regulator</fullName>
    </submittedName>
</protein>
<feature type="domain" description="AraC effector-binding" evidence="1">
    <location>
        <begin position="4"/>
        <end position="159"/>
    </location>
</feature>
<dbReference type="InterPro" id="IPR011256">
    <property type="entry name" value="Reg_factor_effector_dom_sf"/>
</dbReference>
<gene>
    <name evidence="2" type="ORF">D7193_25875</name>
</gene>
<dbReference type="InterPro" id="IPR010499">
    <property type="entry name" value="AraC_E-bd"/>
</dbReference>
<comment type="caution">
    <text evidence="2">The sequence shown here is derived from an EMBL/GenBank/DDBJ whole genome shotgun (WGS) entry which is preliminary data.</text>
</comment>
<organism evidence="2 3">
    <name type="scientific">Micromonospora costi</name>
    <dbReference type="NCBI Taxonomy" id="1530042"/>
    <lineage>
        <taxon>Bacteria</taxon>
        <taxon>Bacillati</taxon>
        <taxon>Actinomycetota</taxon>
        <taxon>Actinomycetes</taxon>
        <taxon>Micromonosporales</taxon>
        <taxon>Micromonosporaceae</taxon>
        <taxon>Micromonospora</taxon>
    </lineage>
</organism>